<evidence type="ECO:0000313" key="3">
    <source>
        <dbReference type="Proteomes" id="UP001161580"/>
    </source>
</evidence>
<name>A0AAE3QKT7_9HYPH</name>
<sequence>MVKKVITLAVMIPLGVILIVLSVANRQSVTLALNPFRPDDQLLALAAPFFVFLFSALILGLVIGSTVTWFTQAKYRKLARTEAREAVKWHEEADRQKSRAEQISGRTYVELAK</sequence>
<reference evidence="2" key="1">
    <citation type="submission" date="2022-03" db="EMBL/GenBank/DDBJ databases">
        <title>Fererhizobium litorale gen. nov., sp. nov., isolated from sandy sediments of the Sea of Japan seashore.</title>
        <authorList>
            <person name="Romanenko L."/>
            <person name="Kurilenko V."/>
            <person name="Otstavnykh N."/>
            <person name="Svetashev V."/>
            <person name="Tekutyeva L."/>
            <person name="Isaeva M."/>
            <person name="Mikhailov V."/>
        </authorList>
    </citation>
    <scope>NUCLEOTIDE SEQUENCE</scope>
    <source>
        <strain evidence="2">KMM 9576</strain>
    </source>
</reference>
<accession>A0AAE3QKT7</accession>
<comment type="caution">
    <text evidence="2">The sequence shown here is derived from an EMBL/GenBank/DDBJ whole genome shotgun (WGS) entry which is preliminary data.</text>
</comment>
<organism evidence="2 3">
    <name type="scientific">Ferirhizobium litorale</name>
    <dbReference type="NCBI Taxonomy" id="2927786"/>
    <lineage>
        <taxon>Bacteria</taxon>
        <taxon>Pseudomonadati</taxon>
        <taxon>Pseudomonadota</taxon>
        <taxon>Alphaproteobacteria</taxon>
        <taxon>Hyphomicrobiales</taxon>
        <taxon>Rhizobiaceae</taxon>
        <taxon>Ferirhizobium</taxon>
    </lineage>
</organism>
<protein>
    <submittedName>
        <fullName evidence="2">DUF1049 domain-containing protein</fullName>
    </submittedName>
</protein>
<gene>
    <name evidence="2" type="ORF">MRS75_23260</name>
</gene>
<keyword evidence="3" id="KW-1185">Reference proteome</keyword>
<evidence type="ECO:0000313" key="2">
    <source>
        <dbReference type="EMBL" id="MDI7924979.1"/>
    </source>
</evidence>
<dbReference type="AlphaFoldDB" id="A0AAE3QKT7"/>
<dbReference type="EMBL" id="JALDYZ010000021">
    <property type="protein sequence ID" value="MDI7924979.1"/>
    <property type="molecule type" value="Genomic_DNA"/>
</dbReference>
<keyword evidence="1" id="KW-1133">Transmembrane helix</keyword>
<feature type="transmembrane region" description="Helical" evidence="1">
    <location>
        <begin position="42"/>
        <end position="70"/>
    </location>
</feature>
<proteinExistence type="predicted"/>
<dbReference type="Proteomes" id="UP001161580">
    <property type="component" value="Unassembled WGS sequence"/>
</dbReference>
<keyword evidence="1" id="KW-0812">Transmembrane</keyword>
<evidence type="ECO:0000256" key="1">
    <source>
        <dbReference type="SAM" id="Phobius"/>
    </source>
</evidence>
<dbReference type="RefSeq" id="WP_311789072.1">
    <property type="nucleotide sequence ID" value="NZ_JALDYY010000023.1"/>
</dbReference>
<keyword evidence="1" id="KW-0472">Membrane</keyword>